<organism evidence="1 2">
    <name type="scientific">Desulfonema magnum</name>
    <dbReference type="NCBI Taxonomy" id="45655"/>
    <lineage>
        <taxon>Bacteria</taxon>
        <taxon>Pseudomonadati</taxon>
        <taxon>Thermodesulfobacteriota</taxon>
        <taxon>Desulfobacteria</taxon>
        <taxon>Desulfobacterales</taxon>
        <taxon>Desulfococcaceae</taxon>
        <taxon>Desulfonema</taxon>
    </lineage>
</organism>
<gene>
    <name evidence="1" type="ORF">dnm_049890</name>
</gene>
<evidence type="ECO:0000313" key="1">
    <source>
        <dbReference type="EMBL" id="QTA88942.1"/>
    </source>
</evidence>
<dbReference type="AlphaFoldDB" id="A0A975BNT2"/>
<protein>
    <submittedName>
        <fullName evidence="1">Uncharacterized protein</fullName>
    </submittedName>
</protein>
<dbReference type="Proteomes" id="UP000663722">
    <property type="component" value="Chromosome"/>
</dbReference>
<proteinExistence type="predicted"/>
<evidence type="ECO:0000313" key="2">
    <source>
        <dbReference type="Proteomes" id="UP000663722"/>
    </source>
</evidence>
<dbReference type="EMBL" id="CP061800">
    <property type="protein sequence ID" value="QTA88942.1"/>
    <property type="molecule type" value="Genomic_DNA"/>
</dbReference>
<reference evidence="1" key="1">
    <citation type="journal article" date="2021" name="Microb. Physiol.">
        <title>Proteogenomic Insights into the Physiology of Marine, Sulfate-Reducing, Filamentous Desulfonema limicola and Desulfonema magnum.</title>
        <authorList>
            <person name="Schnaars V."/>
            <person name="Wohlbrand L."/>
            <person name="Scheve S."/>
            <person name="Hinrichs C."/>
            <person name="Reinhardt R."/>
            <person name="Rabus R."/>
        </authorList>
    </citation>
    <scope>NUCLEOTIDE SEQUENCE</scope>
    <source>
        <strain evidence="1">4be13</strain>
    </source>
</reference>
<name>A0A975BNT2_9BACT</name>
<accession>A0A975BNT2</accession>
<sequence>METKTVFKPLQGQDEYTRYFNHLCSVFENMLELFKVRADKKDTRHHESVVMSDFLSKMLYTTEALRRKYTYNPSHTLKIDLSDSGLPSFFNVNNLTTDLLNREKRLEELPTMQALKQELLDFMFKYKTEPNELLRRASEGSYYKMLDQDKLLLTFTPGSLRKMKKEKKRFRTYTFSWACYDFATNRPYIHIMMFDQDTASIPLEEHRFNYTQFLETVRAEGSRAPGIGILALGMDGSLKDIHPKIIKRICVGPICSKHFSEEPEKLCSLLTRNGENEDDFILLFDEDVILSRDQTVSKSVFSFGQVRETFYIPEADTECYDRKASKIHKHMLVPHRVLQHMDFKGDFREYSDHEIITYDKEGGIYVN</sequence>
<dbReference type="KEGG" id="dmm:dnm_049890"/>
<dbReference type="RefSeq" id="WP_207683481.1">
    <property type="nucleotide sequence ID" value="NZ_CP061800.1"/>
</dbReference>
<keyword evidence="2" id="KW-1185">Reference proteome</keyword>